<dbReference type="InterPro" id="IPR058625">
    <property type="entry name" value="MdtA-like_BSH"/>
</dbReference>
<dbReference type="PANTHER" id="PTHR30386">
    <property type="entry name" value="MEMBRANE FUSION SUBUNIT OF EMRAB-TOLC MULTIDRUG EFFLUX PUMP"/>
    <property type="match status" value="1"/>
</dbReference>
<name>A0ABV2EF26_9CAUL</name>
<reference evidence="8 9" key="1">
    <citation type="submission" date="2024-06" db="EMBL/GenBank/DDBJ databases">
        <title>Genomic Encyclopedia of Type Strains, Phase IV (KMG-IV): sequencing the most valuable type-strain genomes for metagenomic binning, comparative biology and taxonomic classification.</title>
        <authorList>
            <person name="Goeker M."/>
        </authorList>
    </citation>
    <scope>NUCLEOTIDE SEQUENCE [LARGE SCALE GENOMIC DNA]</scope>
    <source>
        <strain evidence="8 9">DSM 17809</strain>
    </source>
</reference>
<comment type="subcellular location">
    <subcellularLocation>
        <location evidence="1">Cell envelope</location>
    </subcellularLocation>
</comment>
<keyword evidence="9" id="KW-1185">Reference proteome</keyword>
<feature type="domain" description="Multidrug resistance protein MdtA-like barrel-sandwich hybrid" evidence="6">
    <location>
        <begin position="72"/>
        <end position="286"/>
    </location>
</feature>
<dbReference type="Gene3D" id="2.40.30.170">
    <property type="match status" value="1"/>
</dbReference>
<comment type="caution">
    <text evidence="8">The sequence shown here is derived from an EMBL/GenBank/DDBJ whole genome shotgun (WGS) entry which is preliminary data.</text>
</comment>
<keyword evidence="4" id="KW-0472">Membrane</keyword>
<feature type="region of interest" description="Disordered" evidence="3">
    <location>
        <begin position="1"/>
        <end position="24"/>
    </location>
</feature>
<sequence>MPDDIGSHPQPAKPATAAPAAPAVSNNGARRKRMLKILAAVVVGVALLWGVYWLLIGSRHVSTDNAYVNADTAQVTALVAGQIVEAPVSETQMVKKGQVLAVIDPADYRLAVDTARAQLGQAERRVGQYYANDEALTAQTAARKADIARAEAQLASAQSDYSRAQVEYGRRRNLSESGAVSGDELTQAENRFQAAKAALAAAQAGLAQARATAAQSAGQQKAANALVAGVDANANPEVAAARARLAQAELDLSRTTIRSPVDGVVARKQAVVGQKIANGAPVMSVVPIQAAYVDANFKEVQLRKVRAGQSVELTSDLYGKGVKFHGKVAGMAGGTGSAFALIPAQNATGNWIKVVQRVPVRIILDPRELAEHPLRVGLSMDAVIDVAER</sequence>
<dbReference type="Gene3D" id="2.40.50.100">
    <property type="match status" value="1"/>
</dbReference>
<dbReference type="InterPro" id="IPR050739">
    <property type="entry name" value="MFP"/>
</dbReference>
<dbReference type="Gene3D" id="1.10.287.470">
    <property type="entry name" value="Helix hairpin bin"/>
    <property type="match status" value="2"/>
</dbReference>
<dbReference type="SUPFAM" id="SSF111369">
    <property type="entry name" value="HlyD-like secretion proteins"/>
    <property type="match status" value="3"/>
</dbReference>
<keyword evidence="4" id="KW-0812">Transmembrane</keyword>
<dbReference type="Pfam" id="PF25963">
    <property type="entry name" value="Beta-barrel_AAEA"/>
    <property type="match status" value="1"/>
</dbReference>
<evidence type="ECO:0000259" key="7">
    <source>
        <dbReference type="Pfam" id="PF25963"/>
    </source>
</evidence>
<dbReference type="Pfam" id="PF25876">
    <property type="entry name" value="HH_MFP_RND"/>
    <property type="match status" value="1"/>
</dbReference>
<evidence type="ECO:0000256" key="3">
    <source>
        <dbReference type="SAM" id="MobiDB-lite"/>
    </source>
</evidence>
<evidence type="ECO:0000259" key="6">
    <source>
        <dbReference type="Pfam" id="PF25917"/>
    </source>
</evidence>
<dbReference type="RefSeq" id="WP_354297188.1">
    <property type="nucleotide sequence ID" value="NZ_JBEPLU010000001.1"/>
</dbReference>
<evidence type="ECO:0000256" key="4">
    <source>
        <dbReference type="SAM" id="Phobius"/>
    </source>
</evidence>
<feature type="domain" description="Multidrug resistance protein MdtA-like alpha-helical hairpin" evidence="5">
    <location>
        <begin position="148"/>
        <end position="211"/>
    </location>
</feature>
<evidence type="ECO:0000256" key="2">
    <source>
        <dbReference type="SAM" id="Coils"/>
    </source>
</evidence>
<dbReference type="PANTHER" id="PTHR30386:SF19">
    <property type="entry name" value="MULTIDRUG EXPORT PROTEIN EMRA-RELATED"/>
    <property type="match status" value="1"/>
</dbReference>
<organism evidence="8 9">
    <name type="scientific">Phenylobacterium koreense</name>
    <dbReference type="NCBI Taxonomy" id="266125"/>
    <lineage>
        <taxon>Bacteria</taxon>
        <taxon>Pseudomonadati</taxon>
        <taxon>Pseudomonadota</taxon>
        <taxon>Alphaproteobacteria</taxon>
        <taxon>Caulobacterales</taxon>
        <taxon>Caulobacteraceae</taxon>
        <taxon>Phenylobacterium</taxon>
    </lineage>
</organism>
<dbReference type="InterPro" id="IPR058634">
    <property type="entry name" value="AaeA-lik-b-barrel"/>
</dbReference>
<evidence type="ECO:0000313" key="8">
    <source>
        <dbReference type="EMBL" id="MET3525640.1"/>
    </source>
</evidence>
<feature type="transmembrane region" description="Helical" evidence="4">
    <location>
        <begin position="37"/>
        <end position="55"/>
    </location>
</feature>
<keyword evidence="2" id="KW-0175">Coiled coil</keyword>
<dbReference type="Pfam" id="PF25917">
    <property type="entry name" value="BSH_RND"/>
    <property type="match status" value="1"/>
</dbReference>
<gene>
    <name evidence="8" type="ORF">ABID41_000735</name>
</gene>
<evidence type="ECO:0000256" key="1">
    <source>
        <dbReference type="ARBA" id="ARBA00004196"/>
    </source>
</evidence>
<protein>
    <submittedName>
        <fullName evidence="8">Membrane fusion protein (Multidrug efflux system)</fullName>
    </submittedName>
</protein>
<accession>A0ABV2EF26</accession>
<feature type="domain" description="p-hydroxybenzoic acid efflux pump subunit AaeA-like beta-barrel" evidence="7">
    <location>
        <begin position="292"/>
        <end position="375"/>
    </location>
</feature>
<evidence type="ECO:0000259" key="5">
    <source>
        <dbReference type="Pfam" id="PF25876"/>
    </source>
</evidence>
<dbReference type="InterPro" id="IPR058624">
    <property type="entry name" value="MdtA-like_HH"/>
</dbReference>
<feature type="compositionally biased region" description="Low complexity" evidence="3">
    <location>
        <begin position="9"/>
        <end position="23"/>
    </location>
</feature>
<dbReference type="EMBL" id="JBEPLU010000001">
    <property type="protein sequence ID" value="MET3525640.1"/>
    <property type="molecule type" value="Genomic_DNA"/>
</dbReference>
<keyword evidence="4" id="KW-1133">Transmembrane helix</keyword>
<dbReference type="Proteomes" id="UP001549110">
    <property type="component" value="Unassembled WGS sequence"/>
</dbReference>
<proteinExistence type="predicted"/>
<evidence type="ECO:0000313" key="9">
    <source>
        <dbReference type="Proteomes" id="UP001549110"/>
    </source>
</evidence>
<feature type="coiled-coil region" evidence="2">
    <location>
        <begin position="147"/>
        <end position="205"/>
    </location>
</feature>